<protein>
    <submittedName>
        <fullName evidence="1">Uncharacterized protein</fullName>
    </submittedName>
</protein>
<reference evidence="1 2" key="1">
    <citation type="submission" date="2019-10" db="EMBL/GenBank/DDBJ databases">
        <title>New species of Slilvanegrellaceae.</title>
        <authorList>
            <person name="Pitt A."/>
            <person name="Hahn M.W."/>
        </authorList>
    </citation>
    <scope>NUCLEOTIDE SEQUENCE [LARGE SCALE GENOMIC DNA]</scope>
    <source>
        <strain evidence="1 2">SP-Ram-0.45-NSY-1</strain>
    </source>
</reference>
<dbReference type="RefSeq" id="WP_153420519.1">
    <property type="nucleotide sequence ID" value="NZ_WFLM01000003.1"/>
</dbReference>
<proteinExistence type="predicted"/>
<accession>A0A6N6VT07</accession>
<comment type="caution">
    <text evidence="1">The sequence shown here is derived from an EMBL/GenBank/DDBJ whole genome shotgun (WGS) entry which is preliminary data.</text>
</comment>
<dbReference type="Proteomes" id="UP000437748">
    <property type="component" value="Unassembled WGS sequence"/>
</dbReference>
<keyword evidence="2" id="KW-1185">Reference proteome</keyword>
<organism evidence="1 2">
    <name type="scientific">Silvanigrella paludirubra</name>
    <dbReference type="NCBI Taxonomy" id="2499159"/>
    <lineage>
        <taxon>Bacteria</taxon>
        <taxon>Pseudomonadati</taxon>
        <taxon>Bdellovibrionota</taxon>
        <taxon>Oligoflexia</taxon>
        <taxon>Silvanigrellales</taxon>
        <taxon>Silvanigrellaceae</taxon>
        <taxon>Silvanigrella</taxon>
    </lineage>
</organism>
<gene>
    <name evidence="1" type="ORF">GCL60_09705</name>
</gene>
<sequence>MINVKELIPIRFVGNAYDKHRLPVESLSDLIALAEAIKISAKEKYKEKHPERLRMPNNFKEKFRLFIDEIQEGSAVPIMKLQYEDELDNDFVTSHEEATNEIKNILRQAASSQETGIQTWLPEGAFKHLFKFGKGISKDCHIEINDNSNIIKVDFNTREYLFKQNLNKIQTRRSTLIFNGELFKVDFSTFTCCIELDDGTLKSFSFSENISELIRSSLRKDVRILVNGQVDKHNDLIGQGSILIIDHFDNNQFIGMNKAIDKLKELQDGWYWEGLGKALNPNVIKLILDFCQKCIDKGLPPPFIFPGIDKNEVYLEWPTLEGLITVSFFGESKEANLYGSIEEIDFNIQDDEKVDYVINNIAEKFIIH</sequence>
<evidence type="ECO:0000313" key="1">
    <source>
        <dbReference type="EMBL" id="KAB8039120.1"/>
    </source>
</evidence>
<dbReference type="EMBL" id="WFLM01000003">
    <property type="protein sequence ID" value="KAB8039120.1"/>
    <property type="molecule type" value="Genomic_DNA"/>
</dbReference>
<name>A0A6N6VT07_9BACT</name>
<evidence type="ECO:0000313" key="2">
    <source>
        <dbReference type="Proteomes" id="UP000437748"/>
    </source>
</evidence>
<dbReference type="OrthoDB" id="8456019at2"/>
<dbReference type="AlphaFoldDB" id="A0A6N6VT07"/>